<accession>A0AAD5VSD5</accession>
<evidence type="ECO:0008006" key="5">
    <source>
        <dbReference type="Google" id="ProtNLM"/>
    </source>
</evidence>
<organism evidence="3 4">
    <name type="scientific">Leucocoprinus birnbaumii</name>
    <dbReference type="NCBI Taxonomy" id="56174"/>
    <lineage>
        <taxon>Eukaryota</taxon>
        <taxon>Fungi</taxon>
        <taxon>Dikarya</taxon>
        <taxon>Basidiomycota</taxon>
        <taxon>Agaricomycotina</taxon>
        <taxon>Agaricomycetes</taxon>
        <taxon>Agaricomycetidae</taxon>
        <taxon>Agaricales</taxon>
        <taxon>Agaricineae</taxon>
        <taxon>Agaricaceae</taxon>
        <taxon>Leucocoprinus</taxon>
    </lineage>
</organism>
<feature type="chain" id="PRO_5042188631" description="Secreted protein" evidence="2">
    <location>
        <begin position="19"/>
        <end position="94"/>
    </location>
</feature>
<feature type="signal peptide" evidence="2">
    <location>
        <begin position="1"/>
        <end position="18"/>
    </location>
</feature>
<keyword evidence="4" id="KW-1185">Reference proteome</keyword>
<dbReference type="EMBL" id="JANIEX010000342">
    <property type="protein sequence ID" value="KAJ3568495.1"/>
    <property type="molecule type" value="Genomic_DNA"/>
</dbReference>
<sequence>MLTLTRAILNLLLNTILCTRLLSSRSTTASFSWRMDPSLENTTYTSDVKGESSRLSSASPREKKKEEKDLPFIANVITRHRRYSLATRGARSRK</sequence>
<comment type="caution">
    <text evidence="3">The sequence shown here is derived from an EMBL/GenBank/DDBJ whole genome shotgun (WGS) entry which is preliminary data.</text>
</comment>
<name>A0AAD5VSD5_9AGAR</name>
<feature type="region of interest" description="Disordered" evidence="1">
    <location>
        <begin position="39"/>
        <end position="67"/>
    </location>
</feature>
<evidence type="ECO:0000256" key="2">
    <source>
        <dbReference type="SAM" id="SignalP"/>
    </source>
</evidence>
<reference evidence="3" key="1">
    <citation type="submission" date="2022-07" db="EMBL/GenBank/DDBJ databases">
        <title>Genome Sequence of Leucocoprinus birnbaumii.</title>
        <authorList>
            <person name="Buettner E."/>
        </authorList>
    </citation>
    <scope>NUCLEOTIDE SEQUENCE</scope>
    <source>
        <strain evidence="3">VT141</strain>
    </source>
</reference>
<evidence type="ECO:0000313" key="4">
    <source>
        <dbReference type="Proteomes" id="UP001213000"/>
    </source>
</evidence>
<dbReference type="AlphaFoldDB" id="A0AAD5VSD5"/>
<gene>
    <name evidence="3" type="ORF">NP233_g5672</name>
</gene>
<evidence type="ECO:0000313" key="3">
    <source>
        <dbReference type="EMBL" id="KAJ3568495.1"/>
    </source>
</evidence>
<keyword evidence="2" id="KW-0732">Signal</keyword>
<proteinExistence type="predicted"/>
<dbReference type="Proteomes" id="UP001213000">
    <property type="component" value="Unassembled WGS sequence"/>
</dbReference>
<evidence type="ECO:0000256" key="1">
    <source>
        <dbReference type="SAM" id="MobiDB-lite"/>
    </source>
</evidence>
<protein>
    <recommendedName>
        <fullName evidence="5">Secreted protein</fullName>
    </recommendedName>
</protein>